<feature type="region of interest" description="Disordered" evidence="1">
    <location>
        <begin position="1"/>
        <end position="100"/>
    </location>
</feature>
<feature type="compositionally biased region" description="Polar residues" evidence="1">
    <location>
        <begin position="63"/>
        <end position="89"/>
    </location>
</feature>
<organism evidence="3 4">
    <name type="scientific">Aspergillus cavernicola</name>
    <dbReference type="NCBI Taxonomy" id="176166"/>
    <lineage>
        <taxon>Eukaryota</taxon>
        <taxon>Fungi</taxon>
        <taxon>Dikarya</taxon>
        <taxon>Ascomycota</taxon>
        <taxon>Pezizomycotina</taxon>
        <taxon>Eurotiomycetes</taxon>
        <taxon>Eurotiomycetidae</taxon>
        <taxon>Eurotiales</taxon>
        <taxon>Aspergillaceae</taxon>
        <taxon>Aspergillus</taxon>
        <taxon>Aspergillus subgen. Nidulantes</taxon>
    </lineage>
</organism>
<feature type="compositionally biased region" description="Basic and acidic residues" evidence="1">
    <location>
        <begin position="239"/>
        <end position="251"/>
    </location>
</feature>
<feature type="compositionally biased region" description="Polar residues" evidence="1">
    <location>
        <begin position="319"/>
        <end position="331"/>
    </location>
</feature>
<keyword evidence="4" id="KW-1185">Reference proteome</keyword>
<evidence type="ECO:0000259" key="2">
    <source>
        <dbReference type="Pfam" id="PF00076"/>
    </source>
</evidence>
<accession>A0ABR4J5F2</accession>
<evidence type="ECO:0000313" key="3">
    <source>
        <dbReference type="EMBL" id="KAL2834253.1"/>
    </source>
</evidence>
<feature type="domain" description="RRM" evidence="2">
    <location>
        <begin position="138"/>
        <end position="201"/>
    </location>
</feature>
<feature type="compositionally biased region" description="Polar residues" evidence="1">
    <location>
        <begin position="298"/>
        <end position="310"/>
    </location>
</feature>
<dbReference type="Pfam" id="PF00076">
    <property type="entry name" value="RRM_1"/>
    <property type="match status" value="1"/>
</dbReference>
<evidence type="ECO:0000256" key="1">
    <source>
        <dbReference type="SAM" id="MobiDB-lite"/>
    </source>
</evidence>
<evidence type="ECO:0000313" key="4">
    <source>
        <dbReference type="Proteomes" id="UP001610335"/>
    </source>
</evidence>
<feature type="compositionally biased region" description="Polar residues" evidence="1">
    <location>
        <begin position="226"/>
        <end position="238"/>
    </location>
</feature>
<sequence length="331" mass="35498">MAATQQASSFNDIIQASRQKKKNEDLANKILGKNRRASAPGSGVGKTQNVAPGNLASRIGVTKRSSSANLGSKNTSRASSAAGRNTASSAKPARRRRPDENRLMSALDSANGQATVRDTSGGISIKGAGSGPFVVVGKNFAPGTTAADIQSALEPVSGQIISCWVTSQQPTVTAEITFAEKPAAEKAIANFHNQRADGRVLSMQFKTSTAGANTTRDVFDRPTPTGPRNASYPFNNQREQADRDRRAHRAADPMVQDGRFGFSEQNNQPINTNDTRNTGRGNSRRSQRGKKNFDRSGRSSNQGPQETSLYSDEMMTDAPLQNTRNKGSRQQ</sequence>
<dbReference type="SUPFAM" id="SSF54928">
    <property type="entry name" value="RNA-binding domain, RBD"/>
    <property type="match status" value="1"/>
</dbReference>
<feature type="compositionally biased region" description="Polar residues" evidence="1">
    <location>
        <begin position="1"/>
        <end position="17"/>
    </location>
</feature>
<dbReference type="Gene3D" id="3.30.70.330">
    <property type="match status" value="1"/>
</dbReference>
<dbReference type="Proteomes" id="UP001610335">
    <property type="component" value="Unassembled WGS sequence"/>
</dbReference>
<comment type="caution">
    <text evidence="3">The sequence shown here is derived from an EMBL/GenBank/DDBJ whole genome shotgun (WGS) entry which is preliminary data.</text>
</comment>
<feature type="region of interest" description="Disordered" evidence="1">
    <location>
        <begin position="212"/>
        <end position="331"/>
    </location>
</feature>
<name>A0ABR4J5F2_9EURO</name>
<feature type="compositionally biased region" description="Low complexity" evidence="1">
    <location>
        <begin position="271"/>
        <end position="281"/>
    </location>
</feature>
<dbReference type="EMBL" id="JBFXLS010000002">
    <property type="protein sequence ID" value="KAL2834253.1"/>
    <property type="molecule type" value="Genomic_DNA"/>
</dbReference>
<dbReference type="CDD" id="cd00590">
    <property type="entry name" value="RRM_SF"/>
    <property type="match status" value="1"/>
</dbReference>
<dbReference type="InterPro" id="IPR035979">
    <property type="entry name" value="RBD_domain_sf"/>
</dbReference>
<reference evidence="3 4" key="1">
    <citation type="submission" date="2024-07" db="EMBL/GenBank/DDBJ databases">
        <title>Section-level genome sequencing and comparative genomics of Aspergillus sections Usti and Cavernicolus.</title>
        <authorList>
            <consortium name="Lawrence Berkeley National Laboratory"/>
            <person name="Nybo J.L."/>
            <person name="Vesth T.C."/>
            <person name="Theobald S."/>
            <person name="Frisvad J.C."/>
            <person name="Larsen T.O."/>
            <person name="Kjaerboelling I."/>
            <person name="Rothschild-Mancinelli K."/>
            <person name="Lyhne E.K."/>
            <person name="Kogle M.E."/>
            <person name="Barry K."/>
            <person name="Clum A."/>
            <person name="Na H."/>
            <person name="Ledsgaard L."/>
            <person name="Lin J."/>
            <person name="Lipzen A."/>
            <person name="Kuo A."/>
            <person name="Riley R."/>
            <person name="Mondo S."/>
            <person name="LaButti K."/>
            <person name="Haridas S."/>
            <person name="Pangalinan J."/>
            <person name="Salamov A.A."/>
            <person name="Simmons B.A."/>
            <person name="Magnuson J.K."/>
            <person name="Chen J."/>
            <person name="Drula E."/>
            <person name="Henrissat B."/>
            <person name="Wiebenga A."/>
            <person name="Lubbers R.J."/>
            <person name="Gomes A.C."/>
            <person name="Makela M.R."/>
            <person name="Stajich J."/>
            <person name="Grigoriev I.V."/>
            <person name="Mortensen U.H."/>
            <person name="De vries R.P."/>
            <person name="Baker S.E."/>
            <person name="Andersen M.R."/>
        </authorList>
    </citation>
    <scope>NUCLEOTIDE SEQUENCE [LARGE SCALE GENOMIC DNA]</scope>
    <source>
        <strain evidence="3 4">CBS 600.67</strain>
    </source>
</reference>
<proteinExistence type="predicted"/>
<gene>
    <name evidence="3" type="ORF">BDW59DRAFT_45430</name>
</gene>
<dbReference type="InterPro" id="IPR000504">
    <property type="entry name" value="RRM_dom"/>
</dbReference>
<protein>
    <recommendedName>
        <fullName evidence="2">RRM domain-containing protein</fullName>
    </recommendedName>
</protein>
<dbReference type="InterPro" id="IPR012677">
    <property type="entry name" value="Nucleotide-bd_a/b_plait_sf"/>
</dbReference>